<proteinExistence type="predicted"/>
<reference evidence="1" key="1">
    <citation type="submission" date="2020-02" db="EMBL/GenBank/DDBJ databases">
        <authorList>
            <person name="Meier V. D."/>
        </authorList>
    </citation>
    <scope>NUCLEOTIDE SEQUENCE</scope>
    <source>
        <strain evidence="1">AVDCRST_MAG56</strain>
    </source>
</reference>
<name>A0A6J4LTJ5_9SPHI</name>
<organism evidence="1">
    <name type="scientific">uncultured Cytophagales bacterium</name>
    <dbReference type="NCBI Taxonomy" id="158755"/>
    <lineage>
        <taxon>Bacteria</taxon>
        <taxon>Pseudomonadati</taxon>
        <taxon>Bacteroidota</taxon>
        <taxon>Sphingobacteriia</taxon>
        <taxon>Sphingobacteriales</taxon>
        <taxon>environmental samples</taxon>
    </lineage>
</organism>
<protein>
    <submittedName>
        <fullName evidence="1">Uncharacterized protein</fullName>
    </submittedName>
</protein>
<dbReference type="EMBL" id="CADCTQ010000659">
    <property type="protein sequence ID" value="CAA9340467.1"/>
    <property type="molecule type" value="Genomic_DNA"/>
</dbReference>
<dbReference type="AlphaFoldDB" id="A0A6J4LTJ5"/>
<accession>A0A6J4LTJ5</accession>
<gene>
    <name evidence="1" type="ORF">AVDCRST_MAG56-7900</name>
</gene>
<evidence type="ECO:0000313" key="1">
    <source>
        <dbReference type="EMBL" id="CAA9340467.1"/>
    </source>
</evidence>
<sequence>MSIAGEDGDWQEGFLADCAGEKEGFLADFGGEKKGRGSRRLARIRAQMNADLGRLGECL</sequence>